<dbReference type="InterPro" id="IPR055080">
    <property type="entry name" value="Gal80p-like_C"/>
</dbReference>
<evidence type="ECO:0000259" key="1">
    <source>
        <dbReference type="Pfam" id="PF01408"/>
    </source>
</evidence>
<dbReference type="PANTHER" id="PTHR43708:SF1">
    <property type="entry name" value="GALACTOSE_LACTOSE METABOLISM REGULATORY PROTEIN GAL80"/>
    <property type="match status" value="1"/>
</dbReference>
<feature type="domain" description="Gfo/Idh/MocA-like oxidoreductase N-terminal" evidence="1">
    <location>
        <begin position="17"/>
        <end position="132"/>
    </location>
</feature>
<dbReference type="InterPro" id="IPR051317">
    <property type="entry name" value="Gfo/Idh/MocA_oxidoreduct"/>
</dbReference>
<proteinExistence type="predicted"/>
<dbReference type="Gene3D" id="3.30.360.10">
    <property type="entry name" value="Dihydrodipicolinate Reductase, domain 2"/>
    <property type="match status" value="1"/>
</dbReference>
<dbReference type="Gene3D" id="3.40.50.720">
    <property type="entry name" value="NAD(P)-binding Rossmann-like Domain"/>
    <property type="match status" value="1"/>
</dbReference>
<dbReference type="PANTHER" id="PTHR43708">
    <property type="entry name" value="CONSERVED EXPRESSED OXIDOREDUCTASE (EUROFUNG)"/>
    <property type="match status" value="1"/>
</dbReference>
<organism evidence="3 4">
    <name type="scientific">Coniosporium apollinis</name>
    <dbReference type="NCBI Taxonomy" id="61459"/>
    <lineage>
        <taxon>Eukaryota</taxon>
        <taxon>Fungi</taxon>
        <taxon>Dikarya</taxon>
        <taxon>Ascomycota</taxon>
        <taxon>Pezizomycotina</taxon>
        <taxon>Dothideomycetes</taxon>
        <taxon>Dothideomycetes incertae sedis</taxon>
        <taxon>Coniosporium</taxon>
    </lineage>
</organism>
<sequence>MAPIRIGFIGLSAAASGSGWANSAHLPYLQNTSKYRIVALCNSSVEAAQASIKSNGLPSETKAYGSPEDLAADADVDLVVCCVRVDKHRDALLPALEAGKDCFCEWPLGANLGQAQELAKLAEKKGVKTMVGLQARQSPYVRKVKEAVESGRIGKVLSTTVVACGYNFGTEPTPVGMKYLGERHVGGNMATIHFGHMMDFVLYALGELKSYSSIYGNQRPEVQLIDKSTGKIVETFTKDAPDQVLVQGHLESGALLSFHLRGGKPFAGEPSLLWRVYGEKGEIQVTGSSAMLNIGAPDTTVKLHNFESGDVETLEVGKDDFSSLPQPAQNIARCYEAFAEGKKENIVDFKGAVLRHALINEMDEREVNGHQDSKAAYLSK</sequence>
<dbReference type="Pfam" id="PF22685">
    <property type="entry name" value="Gal80p_C-like"/>
    <property type="match status" value="1"/>
</dbReference>
<dbReference type="InterPro" id="IPR000683">
    <property type="entry name" value="Gfo/Idh/MocA-like_OxRdtase_N"/>
</dbReference>
<dbReference type="EMBL" id="JAPDRL010000113">
    <property type="protein sequence ID" value="KAJ9656927.1"/>
    <property type="molecule type" value="Genomic_DNA"/>
</dbReference>
<dbReference type="Proteomes" id="UP001172684">
    <property type="component" value="Unassembled WGS sequence"/>
</dbReference>
<dbReference type="SUPFAM" id="SSF51735">
    <property type="entry name" value="NAD(P)-binding Rossmann-fold domains"/>
    <property type="match status" value="1"/>
</dbReference>
<accession>A0ABQ9NLJ5</accession>
<dbReference type="SUPFAM" id="SSF55347">
    <property type="entry name" value="Glyceraldehyde-3-phosphate dehydrogenase-like, C-terminal domain"/>
    <property type="match status" value="1"/>
</dbReference>
<keyword evidence="4" id="KW-1185">Reference proteome</keyword>
<evidence type="ECO:0000259" key="2">
    <source>
        <dbReference type="Pfam" id="PF22685"/>
    </source>
</evidence>
<feature type="domain" description="Gal80p-like C-terminal" evidence="2">
    <location>
        <begin position="139"/>
        <end position="287"/>
    </location>
</feature>
<gene>
    <name evidence="3" type="ORF">H2201_008366</name>
</gene>
<evidence type="ECO:0000313" key="4">
    <source>
        <dbReference type="Proteomes" id="UP001172684"/>
    </source>
</evidence>
<dbReference type="InterPro" id="IPR036291">
    <property type="entry name" value="NAD(P)-bd_dom_sf"/>
</dbReference>
<evidence type="ECO:0008006" key="5">
    <source>
        <dbReference type="Google" id="ProtNLM"/>
    </source>
</evidence>
<evidence type="ECO:0000313" key="3">
    <source>
        <dbReference type="EMBL" id="KAJ9656927.1"/>
    </source>
</evidence>
<name>A0ABQ9NLJ5_9PEZI</name>
<protein>
    <recommendedName>
        <fullName evidence="5">Gfo/Idh/MocA-like oxidoreductase N-terminal domain-containing protein</fullName>
    </recommendedName>
</protein>
<reference evidence="3" key="1">
    <citation type="submission" date="2022-10" db="EMBL/GenBank/DDBJ databases">
        <title>Culturing micro-colonial fungi from biological soil crusts in the Mojave desert and describing Neophaeococcomyces mojavensis, and introducing the new genera and species Taxawa tesnikishii.</title>
        <authorList>
            <person name="Kurbessoian T."/>
            <person name="Stajich J.E."/>
        </authorList>
    </citation>
    <scope>NUCLEOTIDE SEQUENCE</scope>
    <source>
        <strain evidence="3">TK_1</strain>
    </source>
</reference>
<dbReference type="Pfam" id="PF01408">
    <property type="entry name" value="GFO_IDH_MocA"/>
    <property type="match status" value="1"/>
</dbReference>
<comment type="caution">
    <text evidence="3">The sequence shown here is derived from an EMBL/GenBank/DDBJ whole genome shotgun (WGS) entry which is preliminary data.</text>
</comment>